<reference evidence="1 2" key="1">
    <citation type="journal article" date="2007" name="PLoS Genet.">
        <title>Patterns and implications of gene gain and loss in the evolution of Prochlorococcus.</title>
        <authorList>
            <person name="Kettler G.C."/>
            <person name="Martiny A.C."/>
            <person name="Huang K."/>
            <person name="Zucker J."/>
            <person name="Coleman M.L."/>
            <person name="Rodrigue S."/>
            <person name="Chen F."/>
            <person name="Lapidus A."/>
            <person name="Ferriera S."/>
            <person name="Johnson J."/>
            <person name="Steglich C."/>
            <person name="Church G.M."/>
            <person name="Richardson P."/>
            <person name="Chisholm S.W."/>
        </authorList>
    </citation>
    <scope>NUCLEOTIDE SEQUENCE [LARGE SCALE GENOMIC DNA]</scope>
    <source>
        <strain evidence="1 2">AS9601</strain>
    </source>
</reference>
<dbReference type="EMBL" id="CP000551">
    <property type="protein sequence ID" value="ABM70886.1"/>
    <property type="molecule type" value="Genomic_DNA"/>
</dbReference>
<name>A2BSX5_PROMS</name>
<evidence type="ECO:0008006" key="3">
    <source>
        <dbReference type="Google" id="ProtNLM"/>
    </source>
</evidence>
<dbReference type="eggNOG" id="ENOG5030RM1">
    <property type="taxonomic scope" value="Bacteria"/>
</dbReference>
<gene>
    <name evidence="1" type="ordered locus">A9601_16031</name>
</gene>
<proteinExistence type="predicted"/>
<protein>
    <recommendedName>
        <fullName evidence="3">Carbon storage regulator CsrA</fullName>
    </recommendedName>
</protein>
<dbReference type="Proteomes" id="UP000002590">
    <property type="component" value="Chromosome"/>
</dbReference>
<evidence type="ECO:0000313" key="2">
    <source>
        <dbReference type="Proteomes" id="UP000002590"/>
    </source>
</evidence>
<dbReference type="STRING" id="146891.A9601_16031"/>
<dbReference type="RefSeq" id="WP_011819017.1">
    <property type="nucleotide sequence ID" value="NC_008816.1"/>
</dbReference>
<sequence>MFKKFLLTSFLLFGSLITIYPSKKENTNFFDYCFTLEKIISRNSVEKSKNLSNNFKPLAKDITLFGTKKTKGNLANKIIDQYKKSKKLFIVTLVPNQIYCLAGYWIEASNPGKFESIFYKKSKQKINEYKNIKKEVDEFIKDINLEYKSIKKEIKDFFLEN</sequence>
<accession>A2BSX5</accession>
<organism evidence="1 2">
    <name type="scientific">Prochlorococcus marinus (strain AS9601)</name>
    <dbReference type="NCBI Taxonomy" id="146891"/>
    <lineage>
        <taxon>Bacteria</taxon>
        <taxon>Bacillati</taxon>
        <taxon>Cyanobacteriota</taxon>
        <taxon>Cyanophyceae</taxon>
        <taxon>Synechococcales</taxon>
        <taxon>Prochlorococcaceae</taxon>
        <taxon>Prochlorococcus</taxon>
    </lineage>
</organism>
<dbReference type="KEGG" id="pmb:A9601_16031"/>
<dbReference type="AlphaFoldDB" id="A2BSX5"/>
<dbReference type="HOGENOM" id="CLU_1667835_0_0_3"/>
<dbReference type="OrthoDB" id="540265at2"/>
<evidence type="ECO:0000313" key="1">
    <source>
        <dbReference type="EMBL" id="ABM70886.1"/>
    </source>
</evidence>